<evidence type="ECO:0000256" key="4">
    <source>
        <dbReference type="ARBA" id="ARBA00022679"/>
    </source>
</evidence>
<dbReference type="Proteomes" id="UP000823201">
    <property type="component" value="Unassembled WGS sequence"/>
</dbReference>
<proteinExistence type="inferred from homology"/>
<dbReference type="PIRSF" id="PIRSF000524">
    <property type="entry name" value="SPT"/>
    <property type="match status" value="1"/>
</dbReference>
<evidence type="ECO:0000259" key="6">
    <source>
        <dbReference type="Pfam" id="PF00266"/>
    </source>
</evidence>
<accession>A0ABS2Q5D1</accession>
<dbReference type="EMBL" id="JAFBEV010000002">
    <property type="protein sequence ID" value="MBM7656816.1"/>
    <property type="molecule type" value="Genomic_DNA"/>
</dbReference>
<evidence type="ECO:0000313" key="8">
    <source>
        <dbReference type="Proteomes" id="UP000823201"/>
    </source>
</evidence>
<dbReference type="Gene3D" id="3.40.640.10">
    <property type="entry name" value="Type I PLP-dependent aspartate aminotransferase-like (Major domain)"/>
    <property type="match status" value="1"/>
</dbReference>
<organism evidence="7 8">
    <name type="scientific">Sporolactobacillus spathodeae</name>
    <dbReference type="NCBI Taxonomy" id="1465502"/>
    <lineage>
        <taxon>Bacteria</taxon>
        <taxon>Bacillati</taxon>
        <taxon>Bacillota</taxon>
        <taxon>Bacilli</taxon>
        <taxon>Bacillales</taxon>
        <taxon>Sporolactobacillaceae</taxon>
        <taxon>Sporolactobacillus</taxon>
    </lineage>
</organism>
<dbReference type="InterPro" id="IPR015422">
    <property type="entry name" value="PyrdxlP-dep_Trfase_small"/>
</dbReference>
<gene>
    <name evidence="7" type="ORF">JOC27_000253</name>
</gene>
<dbReference type="InterPro" id="IPR000192">
    <property type="entry name" value="Aminotrans_V_dom"/>
</dbReference>
<feature type="domain" description="Aminotransferase class V" evidence="6">
    <location>
        <begin position="73"/>
        <end position="278"/>
    </location>
</feature>
<comment type="similarity">
    <text evidence="2">Belongs to the class-V pyridoxal-phosphate-dependent aminotransferase family.</text>
</comment>
<dbReference type="PANTHER" id="PTHR21152:SF24">
    <property type="entry name" value="ALANINE--GLYOXYLATE AMINOTRANSFERASE 1"/>
    <property type="match status" value="1"/>
</dbReference>
<keyword evidence="3" id="KW-0032">Aminotransferase</keyword>
<dbReference type="RefSeq" id="WP_205005182.1">
    <property type="nucleotide sequence ID" value="NZ_CBCRXA010000002.1"/>
</dbReference>
<dbReference type="SUPFAM" id="SSF53383">
    <property type="entry name" value="PLP-dependent transferases"/>
    <property type="match status" value="1"/>
</dbReference>
<reference evidence="7 8" key="1">
    <citation type="submission" date="2021-01" db="EMBL/GenBank/DDBJ databases">
        <title>Genomic Encyclopedia of Type Strains, Phase IV (KMG-IV): sequencing the most valuable type-strain genomes for metagenomic binning, comparative biology and taxonomic classification.</title>
        <authorList>
            <person name="Goeker M."/>
        </authorList>
    </citation>
    <scope>NUCLEOTIDE SEQUENCE [LARGE SCALE GENOMIC DNA]</scope>
    <source>
        <strain evidence="7 8">DSM 100968</strain>
    </source>
</reference>
<evidence type="ECO:0000313" key="7">
    <source>
        <dbReference type="EMBL" id="MBM7656816.1"/>
    </source>
</evidence>
<dbReference type="Gene3D" id="3.90.1150.10">
    <property type="entry name" value="Aspartate Aminotransferase, domain 1"/>
    <property type="match status" value="1"/>
</dbReference>
<evidence type="ECO:0000256" key="5">
    <source>
        <dbReference type="ARBA" id="ARBA00022898"/>
    </source>
</evidence>
<dbReference type="InterPro" id="IPR015421">
    <property type="entry name" value="PyrdxlP-dep_Trfase_major"/>
</dbReference>
<dbReference type="PANTHER" id="PTHR21152">
    <property type="entry name" value="AMINOTRANSFERASE CLASS V"/>
    <property type="match status" value="1"/>
</dbReference>
<evidence type="ECO:0000256" key="1">
    <source>
        <dbReference type="ARBA" id="ARBA00001933"/>
    </source>
</evidence>
<sequence>MGQLIPLTPAELDELSDQFAWALSTRETPVIVPGEAILGIEAIAAGVAARGRTILNIVTGPYGEQFGDWLSRGGSHVVELRTPYDDVVAVAAVAEAIERHHPCAVAFVQGEAVTGGSNPTQALLDLARQNNLITIVDAVSAIGAEPVLMDEWAMDFVAVGAQKALSGSNGISAVGISARGWEFLSRNASAPRHSALSLLDLKRASGEAEPVPANIPVLEARAVIKAFHQIQTEGIASVNHRHQLAAASTLAGIKSLGLKAWQRQESACSPLVTTVRLRQGEPIIRQSRGILAPGDGELYGKLLRVNHFGSQASLKSVEKAIGTLAGLLNAAQPEVAIHAVRKVWLASNDS</sequence>
<keyword evidence="4" id="KW-0808">Transferase</keyword>
<name>A0ABS2Q5D1_9BACL</name>
<dbReference type="InterPro" id="IPR015424">
    <property type="entry name" value="PyrdxlP-dep_Trfase"/>
</dbReference>
<keyword evidence="5" id="KW-0663">Pyridoxal phosphate</keyword>
<keyword evidence="8" id="KW-1185">Reference proteome</keyword>
<protein>
    <submittedName>
        <fullName evidence="7">Aspartate aminotransferase-like enzyme</fullName>
    </submittedName>
</protein>
<evidence type="ECO:0000256" key="2">
    <source>
        <dbReference type="ARBA" id="ARBA00009236"/>
    </source>
</evidence>
<dbReference type="Pfam" id="PF00266">
    <property type="entry name" value="Aminotran_5"/>
    <property type="match status" value="1"/>
</dbReference>
<comment type="caution">
    <text evidence="7">The sequence shown here is derived from an EMBL/GenBank/DDBJ whole genome shotgun (WGS) entry which is preliminary data.</text>
</comment>
<evidence type="ECO:0000256" key="3">
    <source>
        <dbReference type="ARBA" id="ARBA00022576"/>
    </source>
</evidence>
<dbReference type="InterPro" id="IPR024169">
    <property type="entry name" value="SP_NH2Trfase/AEP_transaminase"/>
</dbReference>
<comment type="cofactor">
    <cofactor evidence="1">
        <name>pyridoxal 5'-phosphate</name>
        <dbReference type="ChEBI" id="CHEBI:597326"/>
    </cofactor>
</comment>